<keyword evidence="2" id="KW-1185">Reference proteome</keyword>
<reference evidence="2" key="1">
    <citation type="journal article" date="2024" name="Proc. Natl. Acad. Sci. U.S.A.">
        <title>Extraordinary preservation of gene collinearity over three hundred million years revealed in homosporous lycophytes.</title>
        <authorList>
            <person name="Li C."/>
            <person name="Wickell D."/>
            <person name="Kuo L.Y."/>
            <person name="Chen X."/>
            <person name="Nie B."/>
            <person name="Liao X."/>
            <person name="Peng D."/>
            <person name="Ji J."/>
            <person name="Jenkins J."/>
            <person name="Williams M."/>
            <person name="Shu S."/>
            <person name="Plott C."/>
            <person name="Barry K."/>
            <person name="Rajasekar S."/>
            <person name="Grimwood J."/>
            <person name="Han X."/>
            <person name="Sun S."/>
            <person name="Hou Z."/>
            <person name="He W."/>
            <person name="Dai G."/>
            <person name="Sun C."/>
            <person name="Schmutz J."/>
            <person name="Leebens-Mack J.H."/>
            <person name="Li F.W."/>
            <person name="Wang L."/>
        </authorList>
    </citation>
    <scope>NUCLEOTIDE SEQUENCE [LARGE SCALE GENOMIC DNA]</scope>
    <source>
        <strain evidence="2">cv. PW_Plant_1</strain>
    </source>
</reference>
<sequence length="771" mass="87361">MANSSREAEPLFPEKEESKQRWLRLLDMANSSREAEPLFPEKEESKQRWLRFAGGKILRGVLLLLMWSAFLFWVAVLVLLPTNVLEPVLFKLISSPLGFPGAIMLFLGCPLLLIAILGCIYLELTPQASSNEIYVRPPRISLWTYPVIVDGPMGVVSAAELFWVVVFVAYLIWAMGNYIVKDLHFFEPSSTEDKTLFLKLLHIIGFRFGSVGIIYLNILFLPVARGSVLLRLIDIPFEHAAKYHVWLGHFTMAVFTSHGVCYLVLWTFQGRLIQEVVTWQRVGIANLPGVIALLSGLSMWVTSLGFVRQGYFELFFYTHQLYVVFFVFMALHVGDFVFCMAIAGIFLFLLDRFMRFCQSRRSVGLLSAKSLPCGTFELVLAKPLSLKFSALSFIFLHVRGLSWLEWHPFSVSCSPLDAKDQIAFLVKPLGSWTEKLKGAVANAVDADSIDKKIPCPFQGHIGVEGPYGHESDYFLKYEVLILVAGGIGVSPFIAILRDLLQRCSFNQNLPREVTLIWAVKKAKELKIVELVSPGTICPEYERKLILNVHVYVTQEFEHAPDVENSADDKCKVMYDKTACIKPMSPLVGTYSNFWTGIYTLTSILGFLVLEGLIQMYYLEPIDRNTYRIVAWWVRDVFLLIGMIFAITFLGGCTLLVWNCWEDYKGRLKGMSFKEPETDDCLFENSARSKVYATQQIRQRLVQPANTCYGKRPDFKELFKHFSKQLAGSNVGVLVCGPSSLQTSVAAECRFHNSVAFKSTVAFHYHSVSFDL</sequence>
<accession>A0ACC2C018</accession>
<dbReference type="EMBL" id="CM055103">
    <property type="protein sequence ID" value="KAJ7535378.1"/>
    <property type="molecule type" value="Genomic_DNA"/>
</dbReference>
<gene>
    <name evidence="1" type="ORF">O6H91_12G030400</name>
</gene>
<evidence type="ECO:0000313" key="1">
    <source>
        <dbReference type="EMBL" id="KAJ7535378.1"/>
    </source>
</evidence>
<evidence type="ECO:0000313" key="2">
    <source>
        <dbReference type="Proteomes" id="UP001162992"/>
    </source>
</evidence>
<comment type="caution">
    <text evidence="1">The sequence shown here is derived from an EMBL/GenBank/DDBJ whole genome shotgun (WGS) entry which is preliminary data.</text>
</comment>
<organism evidence="1 2">
    <name type="scientific">Diphasiastrum complanatum</name>
    <name type="common">Issler's clubmoss</name>
    <name type="synonym">Lycopodium complanatum</name>
    <dbReference type="NCBI Taxonomy" id="34168"/>
    <lineage>
        <taxon>Eukaryota</taxon>
        <taxon>Viridiplantae</taxon>
        <taxon>Streptophyta</taxon>
        <taxon>Embryophyta</taxon>
        <taxon>Tracheophyta</taxon>
        <taxon>Lycopodiopsida</taxon>
        <taxon>Lycopodiales</taxon>
        <taxon>Lycopodiaceae</taxon>
        <taxon>Lycopodioideae</taxon>
        <taxon>Diphasiastrum</taxon>
    </lineage>
</organism>
<dbReference type="Proteomes" id="UP001162992">
    <property type="component" value="Chromosome 12"/>
</dbReference>
<name>A0ACC2C018_DIPCM</name>
<protein>
    <submittedName>
        <fullName evidence="1">Uncharacterized protein</fullName>
    </submittedName>
</protein>
<proteinExistence type="predicted"/>